<dbReference type="SUPFAM" id="SSF52540">
    <property type="entry name" value="P-loop containing nucleoside triphosphate hydrolases"/>
    <property type="match status" value="1"/>
</dbReference>
<evidence type="ECO:0000256" key="2">
    <source>
        <dbReference type="ARBA" id="ARBA00023125"/>
    </source>
</evidence>
<dbReference type="PROSITE" id="PS50043">
    <property type="entry name" value="HTH_LUXR_2"/>
    <property type="match status" value="1"/>
</dbReference>
<dbReference type="InterPro" id="IPR000792">
    <property type="entry name" value="Tscrpt_reg_LuxR_C"/>
</dbReference>
<dbReference type="SUPFAM" id="SSF46894">
    <property type="entry name" value="C-terminal effector domain of the bipartite response regulators"/>
    <property type="match status" value="1"/>
</dbReference>
<accession>A0ABV9YEP4</accession>
<name>A0ABV9YEP4_9PSEU</name>
<dbReference type="PANTHER" id="PTHR44688">
    <property type="entry name" value="DNA-BINDING TRANSCRIPTIONAL ACTIVATOR DEVR_DOSR"/>
    <property type="match status" value="1"/>
</dbReference>
<reference evidence="6" key="1">
    <citation type="journal article" date="2019" name="Int. J. Syst. Evol. Microbiol.">
        <title>The Global Catalogue of Microorganisms (GCM) 10K type strain sequencing project: providing services to taxonomists for standard genome sequencing and annotation.</title>
        <authorList>
            <consortium name="The Broad Institute Genomics Platform"/>
            <consortium name="The Broad Institute Genome Sequencing Center for Infectious Disease"/>
            <person name="Wu L."/>
            <person name="Ma J."/>
        </authorList>
    </citation>
    <scope>NUCLEOTIDE SEQUENCE [LARGE SCALE GENOMIC DNA]</scope>
    <source>
        <strain evidence="6">KCTC 12848</strain>
    </source>
</reference>
<dbReference type="SMART" id="SM00421">
    <property type="entry name" value="HTH_LUXR"/>
    <property type="match status" value="1"/>
</dbReference>
<keyword evidence="3" id="KW-0804">Transcription</keyword>
<evidence type="ECO:0000259" key="4">
    <source>
        <dbReference type="PROSITE" id="PS50043"/>
    </source>
</evidence>
<organism evidence="5 6">
    <name type="scientific">Saccharothrix xinjiangensis</name>
    <dbReference type="NCBI Taxonomy" id="204798"/>
    <lineage>
        <taxon>Bacteria</taxon>
        <taxon>Bacillati</taxon>
        <taxon>Actinomycetota</taxon>
        <taxon>Actinomycetes</taxon>
        <taxon>Pseudonocardiales</taxon>
        <taxon>Pseudonocardiaceae</taxon>
        <taxon>Saccharothrix</taxon>
    </lineage>
</organism>
<dbReference type="EMBL" id="JBHSJB010000053">
    <property type="protein sequence ID" value="MFC5060399.1"/>
    <property type="molecule type" value="Genomic_DNA"/>
</dbReference>
<protein>
    <submittedName>
        <fullName evidence="5">LuxR C-terminal-related transcriptional regulator</fullName>
    </submittedName>
</protein>
<comment type="caution">
    <text evidence="5">The sequence shown here is derived from an EMBL/GenBank/DDBJ whole genome shotgun (WGS) entry which is preliminary data.</text>
</comment>
<gene>
    <name evidence="5" type="ORF">ACFPFM_42375</name>
</gene>
<dbReference type="InterPro" id="IPR036388">
    <property type="entry name" value="WH-like_DNA-bd_sf"/>
</dbReference>
<evidence type="ECO:0000313" key="5">
    <source>
        <dbReference type="EMBL" id="MFC5060399.1"/>
    </source>
</evidence>
<dbReference type="PRINTS" id="PR00038">
    <property type="entry name" value="HTHLUXR"/>
</dbReference>
<keyword evidence="6" id="KW-1185">Reference proteome</keyword>
<dbReference type="InterPro" id="IPR027417">
    <property type="entry name" value="P-loop_NTPase"/>
</dbReference>
<dbReference type="Gene3D" id="1.10.10.10">
    <property type="entry name" value="Winged helix-like DNA-binding domain superfamily/Winged helix DNA-binding domain"/>
    <property type="match status" value="1"/>
</dbReference>
<dbReference type="Proteomes" id="UP001595833">
    <property type="component" value="Unassembled WGS sequence"/>
</dbReference>
<dbReference type="InterPro" id="IPR016032">
    <property type="entry name" value="Sig_transdc_resp-reg_C-effctor"/>
</dbReference>
<feature type="domain" description="HTH luxR-type" evidence="4">
    <location>
        <begin position="706"/>
        <end position="770"/>
    </location>
</feature>
<keyword evidence="1" id="KW-0805">Transcription regulation</keyword>
<dbReference type="Pfam" id="PF00196">
    <property type="entry name" value="GerE"/>
    <property type="match status" value="1"/>
</dbReference>
<evidence type="ECO:0000256" key="3">
    <source>
        <dbReference type="ARBA" id="ARBA00023163"/>
    </source>
</evidence>
<dbReference type="PANTHER" id="PTHR44688:SF16">
    <property type="entry name" value="DNA-BINDING TRANSCRIPTIONAL ACTIVATOR DEVR_DOSR"/>
    <property type="match status" value="1"/>
</dbReference>
<keyword evidence="2" id="KW-0238">DNA-binding</keyword>
<sequence length="770" mass="81889">MGWPFTGRAAELAAVRRALRGAGLVVAGPAGVGKTRLLEEAAPGRVVRATSASRGIPLGALAPLLPDDPAQGPALLRQAREALRGGVVAVDDAHLLDDASAVVLHQLVQHRDAVVLATIRSGERPPAPVTALWKDQLLDRLELAPVGRDDVESLLVAVLGGPVDSRAVARFWSATGGNLLLLRELLLASELELRDGLWRSAGPWSVPPRLAELVEDRLGALPDARRRVLELLAFGEPLDADLFDAHELEPLSDRGLVVVADDGLRLAHPLYGEVLRAGCSDVRARNHKRRLAALLDDPLRVAVLRLESGTADDPELLRAAALRACHALDLGLAVRLARAAWETGGGPPAGHLLAQLLGSDDRAEEAEEVYAAVSTPDDPVEVVAARAINLRWGLGRDDEAVTLERLPTLMRAYLLFDAGRPEEARRALPGTDEPEEAVVAALVDAITGRPVGPFPVVRPRAASVPMAPETVRFAEWFVLVTTGDFPAAERVADAAHAEKDRWDSMRAQWTIHRAITARHRGRLDLAHRLLHEAEPSALPPFRRFIALAELATVLAMRGEDGRQALAEAEALLPAMNRQGNSAVDLARMWVLGASPFEVARRSRERGELAVEAAVLHDAVRLGHAHEALPRLTELASSVHGLLVPLYVEHARALVERDAAALERVATGFAAAGADLHAAEAAAASGNRALALGLRARCPGAATPALAQVTAPELTPRQREVAVLAARGLTNREIADALTTSVRTVDNHLSVAYAKLGITARGALPAALGLG</sequence>
<evidence type="ECO:0000256" key="1">
    <source>
        <dbReference type="ARBA" id="ARBA00023015"/>
    </source>
</evidence>
<dbReference type="CDD" id="cd06170">
    <property type="entry name" value="LuxR_C_like"/>
    <property type="match status" value="1"/>
</dbReference>
<dbReference type="RefSeq" id="WP_344037369.1">
    <property type="nucleotide sequence ID" value="NZ_BAAAKE010000007.1"/>
</dbReference>
<proteinExistence type="predicted"/>
<evidence type="ECO:0000313" key="6">
    <source>
        <dbReference type="Proteomes" id="UP001595833"/>
    </source>
</evidence>